<feature type="transmembrane region" description="Helical" evidence="6">
    <location>
        <begin position="17"/>
        <end position="36"/>
    </location>
</feature>
<dbReference type="PROSITE" id="PS50042">
    <property type="entry name" value="CNMP_BINDING_3"/>
    <property type="match status" value="1"/>
</dbReference>
<evidence type="ECO:0000259" key="7">
    <source>
        <dbReference type="PROSITE" id="PS50042"/>
    </source>
</evidence>
<reference evidence="8 9" key="1">
    <citation type="submission" date="2020-08" db="EMBL/GenBank/DDBJ databases">
        <title>Functional genomics of gut bacteria from endangered species of beetles.</title>
        <authorList>
            <person name="Carlos-Shanley C."/>
        </authorList>
    </citation>
    <scope>NUCLEOTIDE SEQUENCE [LARGE SCALE GENOMIC DNA]</scope>
    <source>
        <strain evidence="8 9">S00136</strain>
    </source>
</reference>
<comment type="caution">
    <text evidence="8">The sequence shown here is derived from an EMBL/GenBank/DDBJ whole genome shotgun (WGS) entry which is preliminary data.</text>
</comment>
<feature type="transmembrane region" description="Helical" evidence="6">
    <location>
        <begin position="182"/>
        <end position="203"/>
    </location>
</feature>
<evidence type="ECO:0000256" key="1">
    <source>
        <dbReference type="ARBA" id="ARBA00004651"/>
    </source>
</evidence>
<evidence type="ECO:0000256" key="4">
    <source>
        <dbReference type="ARBA" id="ARBA00022989"/>
    </source>
</evidence>
<evidence type="ECO:0000256" key="3">
    <source>
        <dbReference type="ARBA" id="ARBA00022692"/>
    </source>
</evidence>
<feature type="domain" description="Cyclic nucleotide-binding" evidence="7">
    <location>
        <begin position="465"/>
        <end position="501"/>
    </location>
</feature>
<feature type="transmembrane region" description="Helical" evidence="6">
    <location>
        <begin position="303"/>
        <end position="322"/>
    </location>
</feature>
<feature type="transmembrane region" description="Helical" evidence="6">
    <location>
        <begin position="438"/>
        <end position="455"/>
    </location>
</feature>
<dbReference type="InterPro" id="IPR050833">
    <property type="entry name" value="Poly_Biosynth_Transport"/>
</dbReference>
<dbReference type="InterPro" id="IPR000595">
    <property type="entry name" value="cNMP-bd_dom"/>
</dbReference>
<evidence type="ECO:0000256" key="2">
    <source>
        <dbReference type="ARBA" id="ARBA00022475"/>
    </source>
</evidence>
<feature type="transmembrane region" description="Helical" evidence="6">
    <location>
        <begin position="461"/>
        <end position="481"/>
    </location>
</feature>
<evidence type="ECO:0000256" key="6">
    <source>
        <dbReference type="SAM" id="Phobius"/>
    </source>
</evidence>
<feature type="transmembrane region" description="Helical" evidence="6">
    <location>
        <begin position="374"/>
        <end position="392"/>
    </location>
</feature>
<feature type="transmembrane region" description="Helical" evidence="6">
    <location>
        <begin position="263"/>
        <end position="283"/>
    </location>
</feature>
<dbReference type="Proteomes" id="UP000589738">
    <property type="component" value="Unassembled WGS sequence"/>
</dbReference>
<dbReference type="EMBL" id="JACHLC010000006">
    <property type="protein sequence ID" value="MBB6372533.1"/>
    <property type="molecule type" value="Genomic_DNA"/>
</dbReference>
<keyword evidence="3 6" id="KW-0812">Transmembrane</keyword>
<name>A0A841NBY3_9FLAO</name>
<feature type="transmembrane region" description="Helical" evidence="6">
    <location>
        <begin position="342"/>
        <end position="367"/>
    </location>
</feature>
<sequence length="501" mass="57008">MKNSNIAKLISNYGSRLWSLVSVFIFVPFYIKILGVENYAVIGFYTLILGIISFADSGMSSAVIKEFSQDGHSPSYKYSIFRSIENLYLIVCVFIMTVLAFGSDFIAGKWLNSNTIEIGTLSYYISLIGIGTTLQLLSSLYFGALFGLGEQVKANFYQIIWNIFRAGIVIPVLIFYKPTLEVYFLWQIGCNLLYLAVLRMGSISILKSLAPDLKRSFKKIPENILKYIGGMVFIAIISAVNIQADKIITSSIFSLKTFGYYNLASLISQIPVILGTPLVMFAFPLFSKFSSDQKNTDITFDKIAFLLSIIIFPISFLIIFFPEEILKLWNGKNIESEMFAPLAGVTRLLITGSVFLALQLPLFYILLSKGKTKYTIYQGVIQVVLGIPLLYFCAKTYGLGAVPFPWILINFGSYVFLLFIVFKNFIKINFLYYFKRTFIIPFFISLSISFLFYLLHKIIHVNIILYLALIGSISLLMNIVVDNILNKRYFKEYKHLYNFPR</sequence>
<keyword evidence="2" id="KW-1003">Cell membrane</keyword>
<dbReference type="Pfam" id="PF13440">
    <property type="entry name" value="Polysacc_synt_3"/>
    <property type="match status" value="1"/>
</dbReference>
<evidence type="ECO:0000256" key="5">
    <source>
        <dbReference type="ARBA" id="ARBA00023136"/>
    </source>
</evidence>
<proteinExistence type="predicted"/>
<dbReference type="AlphaFoldDB" id="A0A841NBY3"/>
<feature type="transmembrane region" description="Helical" evidence="6">
    <location>
        <begin position="404"/>
        <end position="426"/>
    </location>
</feature>
<protein>
    <submittedName>
        <fullName evidence="8">O-antigen/teichoic acid export membrane protein</fullName>
    </submittedName>
</protein>
<feature type="transmembrane region" description="Helical" evidence="6">
    <location>
        <begin position="224"/>
        <end position="243"/>
    </location>
</feature>
<feature type="transmembrane region" description="Helical" evidence="6">
    <location>
        <begin position="123"/>
        <end position="147"/>
    </location>
</feature>
<dbReference type="GO" id="GO:0005886">
    <property type="term" value="C:plasma membrane"/>
    <property type="evidence" value="ECO:0007669"/>
    <property type="project" value="UniProtKB-SubCell"/>
</dbReference>
<dbReference type="PANTHER" id="PTHR30250:SF26">
    <property type="entry name" value="PSMA PROTEIN"/>
    <property type="match status" value="1"/>
</dbReference>
<organism evidence="8 9">
    <name type="scientific">Chryseobacterium shigense</name>
    <dbReference type="NCBI Taxonomy" id="297244"/>
    <lineage>
        <taxon>Bacteria</taxon>
        <taxon>Pseudomonadati</taxon>
        <taxon>Bacteroidota</taxon>
        <taxon>Flavobacteriia</taxon>
        <taxon>Flavobacteriales</taxon>
        <taxon>Weeksellaceae</taxon>
        <taxon>Chryseobacterium group</taxon>
        <taxon>Chryseobacterium</taxon>
    </lineage>
</organism>
<feature type="transmembrane region" description="Helical" evidence="6">
    <location>
        <begin position="159"/>
        <end position="176"/>
    </location>
</feature>
<evidence type="ECO:0000313" key="8">
    <source>
        <dbReference type="EMBL" id="MBB6372533.1"/>
    </source>
</evidence>
<dbReference type="PANTHER" id="PTHR30250">
    <property type="entry name" value="PST FAMILY PREDICTED COLANIC ACID TRANSPORTER"/>
    <property type="match status" value="1"/>
</dbReference>
<keyword evidence="9" id="KW-1185">Reference proteome</keyword>
<evidence type="ECO:0000313" key="9">
    <source>
        <dbReference type="Proteomes" id="UP000589738"/>
    </source>
</evidence>
<keyword evidence="4 6" id="KW-1133">Transmembrane helix</keyword>
<comment type="subcellular location">
    <subcellularLocation>
        <location evidence="1">Cell membrane</location>
        <topology evidence="1">Multi-pass membrane protein</topology>
    </subcellularLocation>
</comment>
<keyword evidence="5 6" id="KW-0472">Membrane</keyword>
<feature type="transmembrane region" description="Helical" evidence="6">
    <location>
        <begin position="42"/>
        <end position="64"/>
    </location>
</feature>
<gene>
    <name evidence="8" type="ORF">HNP36_003649</name>
</gene>
<accession>A0A841NBY3</accession>
<feature type="transmembrane region" description="Helical" evidence="6">
    <location>
        <begin position="85"/>
        <end position="103"/>
    </location>
</feature>